<comment type="caution">
    <text evidence="1">The sequence shown here is derived from an EMBL/GenBank/DDBJ whole genome shotgun (WGS) entry which is preliminary data.</text>
</comment>
<evidence type="ECO:0000313" key="1">
    <source>
        <dbReference type="EMBL" id="VDI43297.1"/>
    </source>
</evidence>
<proteinExistence type="predicted"/>
<protein>
    <submittedName>
        <fullName evidence="1">Uncharacterized protein</fullName>
    </submittedName>
</protein>
<organism evidence="1 2">
    <name type="scientific">Mytilus galloprovincialis</name>
    <name type="common">Mediterranean mussel</name>
    <dbReference type="NCBI Taxonomy" id="29158"/>
    <lineage>
        <taxon>Eukaryota</taxon>
        <taxon>Metazoa</taxon>
        <taxon>Spiralia</taxon>
        <taxon>Lophotrochozoa</taxon>
        <taxon>Mollusca</taxon>
        <taxon>Bivalvia</taxon>
        <taxon>Autobranchia</taxon>
        <taxon>Pteriomorphia</taxon>
        <taxon>Mytilida</taxon>
        <taxon>Mytiloidea</taxon>
        <taxon>Mytilidae</taxon>
        <taxon>Mytilinae</taxon>
        <taxon>Mytilus</taxon>
    </lineage>
</organism>
<dbReference type="AlphaFoldDB" id="A0A8B6F2S4"/>
<dbReference type="PANTHER" id="PTHR34817:SF1">
    <property type="entry name" value="NUCLEOTIDYLTRANSFERASE"/>
    <property type="match status" value="1"/>
</dbReference>
<dbReference type="PANTHER" id="PTHR34817">
    <property type="entry name" value="NUCLEOTIDYLTRANSFERASE"/>
    <property type="match status" value="1"/>
</dbReference>
<reference evidence="1" key="1">
    <citation type="submission" date="2018-11" db="EMBL/GenBank/DDBJ databases">
        <authorList>
            <person name="Alioto T."/>
            <person name="Alioto T."/>
        </authorList>
    </citation>
    <scope>NUCLEOTIDE SEQUENCE</scope>
</reference>
<dbReference type="InterPro" id="IPR018775">
    <property type="entry name" value="RlaP"/>
</dbReference>
<dbReference type="Proteomes" id="UP000596742">
    <property type="component" value="Unassembled WGS sequence"/>
</dbReference>
<accession>A0A8B6F2S4</accession>
<feature type="non-terminal residue" evidence="1">
    <location>
        <position position="260"/>
    </location>
</feature>
<sequence length="260" mass="30254">MAGFKHVDLRNVLGIPVGYHWDSLESQWGNKIQWNPTVMFRSVSGIPMGSLSQWDLSGLSDDHSKLCSLMTEIGGPVNKMEPEQVILIARAGSHMYGLSTPESDVDYVVIYAEPTELVFTENHDYCSKYWVNLCKEKEKFLTERTIQQYLGLIRNNFNMLDSEKHKGCPKDRKLFYQIFHKINCVEQMMKGKLPPVKCEGETREFIMKIRKDPLEGPLSRENLYKIAKEKFDKLLDDLVSREKRLKENMNYTYVTNWLLS</sequence>
<keyword evidence="2" id="KW-1185">Reference proteome</keyword>
<name>A0A8B6F2S4_MYTGA</name>
<evidence type="ECO:0000313" key="2">
    <source>
        <dbReference type="Proteomes" id="UP000596742"/>
    </source>
</evidence>
<dbReference type="EMBL" id="UYJE01006129">
    <property type="protein sequence ID" value="VDI43297.1"/>
    <property type="molecule type" value="Genomic_DNA"/>
</dbReference>
<gene>
    <name evidence="1" type="ORF">MGAL_10B042020</name>
</gene>
<dbReference type="OrthoDB" id="6142798at2759"/>